<keyword evidence="2" id="KW-1185">Reference proteome</keyword>
<comment type="caution">
    <text evidence="1">The sequence shown here is derived from an EMBL/GenBank/DDBJ whole genome shotgun (WGS) entry which is preliminary data.</text>
</comment>
<protein>
    <submittedName>
        <fullName evidence="1">Uncharacterized protein</fullName>
    </submittedName>
</protein>
<dbReference type="EMBL" id="JYDT01000032">
    <property type="protein sequence ID" value="KRY89363.1"/>
    <property type="molecule type" value="Genomic_DNA"/>
</dbReference>
<organism evidence="1 2">
    <name type="scientific">Trichinella pseudospiralis</name>
    <name type="common">Parasitic roundworm</name>
    <dbReference type="NCBI Taxonomy" id="6337"/>
    <lineage>
        <taxon>Eukaryota</taxon>
        <taxon>Metazoa</taxon>
        <taxon>Ecdysozoa</taxon>
        <taxon>Nematoda</taxon>
        <taxon>Enoplea</taxon>
        <taxon>Dorylaimia</taxon>
        <taxon>Trichinellida</taxon>
        <taxon>Trichinellidae</taxon>
        <taxon>Trichinella</taxon>
    </lineage>
</organism>
<evidence type="ECO:0000313" key="1">
    <source>
        <dbReference type="EMBL" id="KRY89363.1"/>
    </source>
</evidence>
<reference evidence="1 2" key="1">
    <citation type="submission" date="2015-01" db="EMBL/GenBank/DDBJ databases">
        <title>Evolution of Trichinella species and genotypes.</title>
        <authorList>
            <person name="Korhonen P.K."/>
            <person name="Edoardo P."/>
            <person name="Giuseppe L.R."/>
            <person name="Gasser R.B."/>
        </authorList>
    </citation>
    <scope>NUCLEOTIDE SEQUENCE [LARGE SCALE GENOMIC DNA]</scope>
    <source>
        <strain evidence="1">ISS470</strain>
    </source>
</reference>
<sequence>MDKNGDADDMKQNYRQEDNPCFGFDAAKAFYKMDSSTERFSLVNTVELRLSQRMIFECLSDNQIIR</sequence>
<gene>
    <name evidence="1" type="ORF">T4D_3721</name>
</gene>
<proteinExistence type="predicted"/>
<name>A0A0V1FVQ1_TRIPS</name>
<dbReference type="AlphaFoldDB" id="A0A0V1FVQ1"/>
<accession>A0A0V1FVQ1</accession>
<dbReference type="Proteomes" id="UP000054995">
    <property type="component" value="Unassembled WGS sequence"/>
</dbReference>
<evidence type="ECO:0000313" key="2">
    <source>
        <dbReference type="Proteomes" id="UP000054995"/>
    </source>
</evidence>